<evidence type="ECO:0000313" key="9">
    <source>
        <dbReference type="Proteomes" id="UP000280668"/>
    </source>
</evidence>
<evidence type="ECO:0000256" key="2">
    <source>
        <dbReference type="ARBA" id="ARBA00008814"/>
    </source>
</evidence>
<dbReference type="InterPro" id="IPR002491">
    <property type="entry name" value="ABC_transptr_periplasmic_BD"/>
</dbReference>
<evidence type="ECO:0000259" key="7">
    <source>
        <dbReference type="PROSITE" id="PS50983"/>
    </source>
</evidence>
<dbReference type="GO" id="GO:0030288">
    <property type="term" value="C:outer membrane-bounded periplasmic space"/>
    <property type="evidence" value="ECO:0007669"/>
    <property type="project" value="TreeGrafter"/>
</dbReference>
<evidence type="ECO:0000256" key="4">
    <source>
        <dbReference type="ARBA" id="ARBA00022729"/>
    </source>
</evidence>
<keyword evidence="3" id="KW-0813">Transport</keyword>
<dbReference type="AlphaFoldDB" id="A0A3N2BDZ2"/>
<gene>
    <name evidence="8" type="ORF">EDD31_1850</name>
</gene>
<comment type="similarity">
    <text evidence="2">Belongs to the bacterial solute-binding protein 8 family.</text>
</comment>
<dbReference type="PROSITE" id="PS51257">
    <property type="entry name" value="PROKAR_LIPOPROTEIN"/>
    <property type="match status" value="1"/>
</dbReference>
<evidence type="ECO:0000256" key="1">
    <source>
        <dbReference type="ARBA" id="ARBA00004196"/>
    </source>
</evidence>
<evidence type="ECO:0000256" key="3">
    <source>
        <dbReference type="ARBA" id="ARBA00022448"/>
    </source>
</evidence>
<keyword evidence="4 6" id="KW-0732">Signal</keyword>
<feature type="region of interest" description="Disordered" evidence="5">
    <location>
        <begin position="24"/>
        <end position="58"/>
    </location>
</feature>
<accession>A0A3N2BDZ2</accession>
<dbReference type="EMBL" id="RKHK01000001">
    <property type="protein sequence ID" value="ROR73469.1"/>
    <property type="molecule type" value="Genomic_DNA"/>
</dbReference>
<dbReference type="SUPFAM" id="SSF53807">
    <property type="entry name" value="Helical backbone' metal receptor"/>
    <property type="match status" value="1"/>
</dbReference>
<feature type="signal peptide" evidence="6">
    <location>
        <begin position="1"/>
        <end position="20"/>
    </location>
</feature>
<proteinExistence type="inferred from homology"/>
<comment type="subcellular location">
    <subcellularLocation>
        <location evidence="1">Cell envelope</location>
    </subcellularLocation>
</comment>
<evidence type="ECO:0000256" key="5">
    <source>
        <dbReference type="SAM" id="MobiDB-lite"/>
    </source>
</evidence>
<feature type="domain" description="Fe/B12 periplasmic-binding" evidence="7">
    <location>
        <begin position="82"/>
        <end position="355"/>
    </location>
</feature>
<dbReference type="Proteomes" id="UP000280668">
    <property type="component" value="Unassembled WGS sequence"/>
</dbReference>
<dbReference type="RefSeq" id="WP_123303882.1">
    <property type="nucleotide sequence ID" value="NZ_RKHK01000001.1"/>
</dbReference>
<dbReference type="Gene3D" id="3.40.50.1980">
    <property type="entry name" value="Nitrogenase molybdenum iron protein domain"/>
    <property type="match status" value="2"/>
</dbReference>
<dbReference type="PANTHER" id="PTHR30532:SF24">
    <property type="entry name" value="FERRIC ENTEROBACTIN-BINDING PERIPLASMIC PROTEIN FEPB"/>
    <property type="match status" value="1"/>
</dbReference>
<dbReference type="CDD" id="cd01146">
    <property type="entry name" value="FhuD"/>
    <property type="match status" value="1"/>
</dbReference>
<sequence>MKRSLTTFAAVMTASVLALAACSDSTDDAGQDTEEPTSEDTTEDATDDAGEEDADATQDGVLATVNHKYGPTEVPVPDGELRVVALGWSDAEIALALGVEPVAIHDWLGFGEENHGVGPWAVDLIEGDPTVIPRADADLDFELIQSMDPDVILNVNSGYDEEEYNRLNDIAPTISGPEDAANFNPGWEAQTELIAEALGLSEEGEELVAQTQELIDQTRADHPEFEGLTAVTGSKFGEAYGLHTGGDMRWDIIELLGFEMYGPAADIATPDNFYADVSEEQVEVFDADVAVLFPIGYTREELENDPLLSSLSVVSEGRAVLLEAEEPLSAAFSAGNPLSIEVVLEELPPQLADAVENLG</sequence>
<evidence type="ECO:0000313" key="8">
    <source>
        <dbReference type="EMBL" id="ROR73469.1"/>
    </source>
</evidence>
<dbReference type="InterPro" id="IPR051313">
    <property type="entry name" value="Bact_iron-sidero_bind"/>
</dbReference>
<organism evidence="8 9">
    <name type="scientific">Bogoriella caseilytica</name>
    <dbReference type="NCBI Taxonomy" id="56055"/>
    <lineage>
        <taxon>Bacteria</taxon>
        <taxon>Bacillati</taxon>
        <taxon>Actinomycetota</taxon>
        <taxon>Actinomycetes</taxon>
        <taxon>Micrococcales</taxon>
        <taxon>Bogoriellaceae</taxon>
        <taxon>Bogoriella</taxon>
    </lineage>
</organism>
<keyword evidence="9" id="KW-1185">Reference proteome</keyword>
<dbReference type="OrthoDB" id="1846031at2"/>
<feature type="chain" id="PRO_5018074212" evidence="6">
    <location>
        <begin position="21"/>
        <end position="359"/>
    </location>
</feature>
<dbReference type="PROSITE" id="PS50983">
    <property type="entry name" value="FE_B12_PBP"/>
    <property type="match status" value="1"/>
</dbReference>
<evidence type="ECO:0000256" key="6">
    <source>
        <dbReference type="SAM" id="SignalP"/>
    </source>
</evidence>
<name>A0A3N2BDZ2_9MICO</name>
<comment type="caution">
    <text evidence="8">The sequence shown here is derived from an EMBL/GenBank/DDBJ whole genome shotgun (WGS) entry which is preliminary data.</text>
</comment>
<protein>
    <submittedName>
        <fullName evidence="8">Iron complex transport system substrate-binding protein</fullName>
    </submittedName>
</protein>
<dbReference type="GO" id="GO:1901678">
    <property type="term" value="P:iron coordination entity transport"/>
    <property type="evidence" value="ECO:0007669"/>
    <property type="project" value="UniProtKB-ARBA"/>
</dbReference>
<feature type="compositionally biased region" description="Acidic residues" evidence="5">
    <location>
        <begin position="25"/>
        <end position="56"/>
    </location>
</feature>
<dbReference type="PANTHER" id="PTHR30532">
    <property type="entry name" value="IRON III DICITRATE-BINDING PERIPLASMIC PROTEIN"/>
    <property type="match status" value="1"/>
</dbReference>
<dbReference type="Pfam" id="PF01497">
    <property type="entry name" value="Peripla_BP_2"/>
    <property type="match status" value="1"/>
</dbReference>
<reference evidence="8 9" key="1">
    <citation type="submission" date="2018-11" db="EMBL/GenBank/DDBJ databases">
        <title>Sequencing the genomes of 1000 actinobacteria strains.</title>
        <authorList>
            <person name="Klenk H.-P."/>
        </authorList>
    </citation>
    <scope>NUCLEOTIDE SEQUENCE [LARGE SCALE GENOMIC DNA]</scope>
    <source>
        <strain evidence="8 9">DSM 11294</strain>
    </source>
</reference>